<feature type="chain" id="PRO_5032649780" evidence="1">
    <location>
        <begin position="16"/>
        <end position="164"/>
    </location>
</feature>
<dbReference type="AlphaFoldDB" id="A0A843UZG8"/>
<dbReference type="Proteomes" id="UP000652761">
    <property type="component" value="Unassembled WGS sequence"/>
</dbReference>
<protein>
    <submittedName>
        <fullName evidence="2">Uncharacterized protein</fullName>
    </submittedName>
</protein>
<organism evidence="2 3">
    <name type="scientific">Colocasia esculenta</name>
    <name type="common">Wild taro</name>
    <name type="synonym">Arum esculentum</name>
    <dbReference type="NCBI Taxonomy" id="4460"/>
    <lineage>
        <taxon>Eukaryota</taxon>
        <taxon>Viridiplantae</taxon>
        <taxon>Streptophyta</taxon>
        <taxon>Embryophyta</taxon>
        <taxon>Tracheophyta</taxon>
        <taxon>Spermatophyta</taxon>
        <taxon>Magnoliopsida</taxon>
        <taxon>Liliopsida</taxon>
        <taxon>Araceae</taxon>
        <taxon>Aroideae</taxon>
        <taxon>Colocasieae</taxon>
        <taxon>Colocasia</taxon>
    </lineage>
</organism>
<keyword evidence="3" id="KW-1185">Reference proteome</keyword>
<comment type="caution">
    <text evidence="2">The sequence shown here is derived from an EMBL/GenBank/DDBJ whole genome shotgun (WGS) entry which is preliminary data.</text>
</comment>
<evidence type="ECO:0000313" key="2">
    <source>
        <dbReference type="EMBL" id="MQL88146.1"/>
    </source>
</evidence>
<accession>A0A843UZG8</accession>
<evidence type="ECO:0000313" key="3">
    <source>
        <dbReference type="Proteomes" id="UP000652761"/>
    </source>
</evidence>
<keyword evidence="1" id="KW-0732">Signal</keyword>
<dbReference type="OrthoDB" id="2016540at2759"/>
<sequence length="164" mass="18304">MVLSVLLVGLGLVLLTVDGPHEKFHSAVYSLKSRWRLFFGALELLLGSSLLISSRELVPNPLFDLAGIMCGQFGIPFWKFFFATLTGKALIKTHIQLLALVENELIWILGHIPGFSSVSTDLSSTLHMVKEKYLSPRDPGTANTKTMFNLEHGEEEIFFNAHLF</sequence>
<gene>
    <name evidence="2" type="ORF">Taro_020712</name>
</gene>
<name>A0A843UZG8_COLES</name>
<reference evidence="2" key="1">
    <citation type="submission" date="2017-07" db="EMBL/GenBank/DDBJ databases">
        <title>Taro Niue Genome Assembly and Annotation.</title>
        <authorList>
            <person name="Atibalentja N."/>
            <person name="Keating K."/>
            <person name="Fields C.J."/>
        </authorList>
    </citation>
    <scope>NUCLEOTIDE SEQUENCE</scope>
    <source>
        <strain evidence="2">Niue_2</strain>
        <tissue evidence="2">Leaf</tissue>
    </source>
</reference>
<dbReference type="EMBL" id="NMUH01001033">
    <property type="protein sequence ID" value="MQL88146.1"/>
    <property type="molecule type" value="Genomic_DNA"/>
</dbReference>
<feature type="signal peptide" evidence="1">
    <location>
        <begin position="1"/>
        <end position="15"/>
    </location>
</feature>
<evidence type="ECO:0000256" key="1">
    <source>
        <dbReference type="SAM" id="SignalP"/>
    </source>
</evidence>
<proteinExistence type="predicted"/>